<dbReference type="SUPFAM" id="SSF47413">
    <property type="entry name" value="lambda repressor-like DNA-binding domains"/>
    <property type="match status" value="1"/>
</dbReference>
<name>A0ABT3B3G8_9CYAN</name>
<dbReference type="CDD" id="cd00093">
    <property type="entry name" value="HTH_XRE"/>
    <property type="match status" value="1"/>
</dbReference>
<dbReference type="Proteomes" id="UP001526143">
    <property type="component" value="Unassembled WGS sequence"/>
</dbReference>
<accession>A0ABT3B3G8</accession>
<keyword evidence="4" id="KW-1185">Reference proteome</keyword>
<evidence type="ECO:0000259" key="2">
    <source>
        <dbReference type="Pfam" id="PF13443"/>
    </source>
</evidence>
<evidence type="ECO:0000313" key="3">
    <source>
        <dbReference type="EMBL" id="MCV3215535.1"/>
    </source>
</evidence>
<dbReference type="RefSeq" id="WP_263747181.1">
    <property type="nucleotide sequence ID" value="NZ_JAOWRF010000267.1"/>
</dbReference>
<dbReference type="InterPro" id="IPR001387">
    <property type="entry name" value="Cro/C1-type_HTH"/>
</dbReference>
<protein>
    <submittedName>
        <fullName evidence="3">Helix-turn-helix transcriptional regulator</fullName>
    </submittedName>
</protein>
<sequence>MIRWRLKEIMARYSIKGVDLALRLDISTNAMSNLRNSKTMPRLDGVALDLLCNALNELAQDLDKAIAPADLLDYSPSPVNPTDAVTVFSLIKRRRKKREQDIGKGQTGDNDVANAS</sequence>
<gene>
    <name evidence="3" type="ORF">OGM63_18795</name>
</gene>
<dbReference type="EMBL" id="JAOWRF010000267">
    <property type="protein sequence ID" value="MCV3215535.1"/>
    <property type="molecule type" value="Genomic_DNA"/>
</dbReference>
<proteinExistence type="predicted"/>
<dbReference type="InterPro" id="IPR010982">
    <property type="entry name" value="Lambda_DNA-bd_dom_sf"/>
</dbReference>
<feature type="compositionally biased region" description="Polar residues" evidence="1">
    <location>
        <begin position="107"/>
        <end position="116"/>
    </location>
</feature>
<feature type="region of interest" description="Disordered" evidence="1">
    <location>
        <begin position="94"/>
        <end position="116"/>
    </location>
</feature>
<feature type="domain" description="HTH cro/C1-type" evidence="2">
    <location>
        <begin position="5"/>
        <end position="61"/>
    </location>
</feature>
<reference evidence="3 4" key="1">
    <citation type="submission" date="2022-10" db="EMBL/GenBank/DDBJ databases">
        <title>Identification of biosynthetic pathway for the production of the potent trypsin inhibitor radiosumin.</title>
        <authorList>
            <person name="Fewer D.P."/>
            <person name="Delbaje E."/>
            <person name="Ouyang X."/>
            <person name="Agostino P.D."/>
            <person name="Wahlsten M."/>
            <person name="Jokela J."/>
            <person name="Permi P."/>
            <person name="Haapaniemi E."/>
            <person name="Koistinen H."/>
        </authorList>
    </citation>
    <scope>NUCLEOTIDE SEQUENCE [LARGE SCALE GENOMIC DNA]</scope>
    <source>
        <strain evidence="3 4">NIES-515</strain>
    </source>
</reference>
<organism evidence="3 4">
    <name type="scientific">Plectonema radiosum NIES-515</name>
    <dbReference type="NCBI Taxonomy" id="2986073"/>
    <lineage>
        <taxon>Bacteria</taxon>
        <taxon>Bacillati</taxon>
        <taxon>Cyanobacteriota</taxon>
        <taxon>Cyanophyceae</taxon>
        <taxon>Oscillatoriophycideae</taxon>
        <taxon>Oscillatoriales</taxon>
        <taxon>Microcoleaceae</taxon>
        <taxon>Plectonema</taxon>
    </lineage>
</organism>
<evidence type="ECO:0000313" key="4">
    <source>
        <dbReference type="Proteomes" id="UP001526143"/>
    </source>
</evidence>
<dbReference type="Pfam" id="PF13443">
    <property type="entry name" value="HTH_26"/>
    <property type="match status" value="1"/>
</dbReference>
<evidence type="ECO:0000256" key="1">
    <source>
        <dbReference type="SAM" id="MobiDB-lite"/>
    </source>
</evidence>
<comment type="caution">
    <text evidence="3">The sequence shown here is derived from an EMBL/GenBank/DDBJ whole genome shotgun (WGS) entry which is preliminary data.</text>
</comment>